<dbReference type="InterPro" id="IPR010918">
    <property type="entry name" value="PurM-like_C_dom"/>
</dbReference>
<accession>A0A537LKM7</accession>
<sequence>MRAGKVPPELLARLVYPYLGRRPEVLRRAGIGEDCAVLDFGQWAAVVTCDPITTAREHLGRLAVHVACNDLATSGAEPFALVFTLLLREGTTPEELEAIMREAGQTADGLRVEIVGGHTEVTSGIDHTIAVITAIGRASPDALISGSGARPHDAVILTKGAGIEGTAVLAADLAERLVPVLGAAATAHARAFLEWLSVVPEGMVAARNGATAMHDVTEGGVLAGAWELAEASKRGITLRADDVPVPAETAAICHTLELDPLALIGSGAMLICTADPRRMLRALGEAKIPAAEVGMITERDRVLLRGGQTRPLIPPPRDEIYR</sequence>
<dbReference type="PANTHER" id="PTHR30303">
    <property type="entry name" value="HYDROGENASE ISOENZYMES FORMATION PROTEIN HYPE"/>
    <property type="match status" value="1"/>
</dbReference>
<evidence type="ECO:0000259" key="3">
    <source>
        <dbReference type="Pfam" id="PF02769"/>
    </source>
</evidence>
<dbReference type="EMBL" id="VBAJ01000092">
    <property type="protein sequence ID" value="TMJ08561.1"/>
    <property type="molecule type" value="Genomic_DNA"/>
</dbReference>
<evidence type="ECO:0000313" key="4">
    <source>
        <dbReference type="EMBL" id="TMJ08561.1"/>
    </source>
</evidence>
<dbReference type="Gene3D" id="3.90.650.10">
    <property type="entry name" value="PurM-like C-terminal domain"/>
    <property type="match status" value="1"/>
</dbReference>
<dbReference type="Pfam" id="PF02769">
    <property type="entry name" value="AIRS_C"/>
    <property type="match status" value="1"/>
</dbReference>
<name>A0A537LKM7_9BACT</name>
<dbReference type="GO" id="GO:0051604">
    <property type="term" value="P:protein maturation"/>
    <property type="evidence" value="ECO:0007669"/>
    <property type="project" value="TreeGrafter"/>
</dbReference>
<dbReference type="Gene3D" id="3.30.1330.10">
    <property type="entry name" value="PurM-like, N-terminal domain"/>
    <property type="match status" value="1"/>
</dbReference>
<dbReference type="AlphaFoldDB" id="A0A537LKM7"/>
<evidence type="ECO:0000256" key="1">
    <source>
        <dbReference type="ARBA" id="ARBA00006243"/>
    </source>
</evidence>
<protein>
    <submittedName>
        <fullName evidence="4">AIR synthase</fullName>
    </submittedName>
</protein>
<evidence type="ECO:0000313" key="5">
    <source>
        <dbReference type="Proteomes" id="UP000318661"/>
    </source>
</evidence>
<dbReference type="PIRSF" id="PIRSF005644">
    <property type="entry name" value="Hdrgns_mtr_HypE"/>
    <property type="match status" value="1"/>
</dbReference>
<dbReference type="SUPFAM" id="SSF55326">
    <property type="entry name" value="PurM N-terminal domain-like"/>
    <property type="match status" value="1"/>
</dbReference>
<comment type="similarity">
    <text evidence="1">Belongs to the HypE family.</text>
</comment>
<dbReference type="Proteomes" id="UP000318661">
    <property type="component" value="Unassembled WGS sequence"/>
</dbReference>
<proteinExistence type="inferred from homology"/>
<feature type="domain" description="PurM-like N-terminal" evidence="2">
    <location>
        <begin position="32"/>
        <end position="137"/>
    </location>
</feature>
<dbReference type="InterPro" id="IPR036921">
    <property type="entry name" value="PurM-like_N_sf"/>
</dbReference>
<dbReference type="InterPro" id="IPR016188">
    <property type="entry name" value="PurM-like_N"/>
</dbReference>
<gene>
    <name evidence="4" type="ORF">E6G99_04235</name>
</gene>
<dbReference type="PANTHER" id="PTHR30303:SF4">
    <property type="entry name" value="HYDROGENASE EXPRESSION_FORMATION PROTEIN HYPE"/>
    <property type="match status" value="1"/>
</dbReference>
<dbReference type="SUPFAM" id="SSF56042">
    <property type="entry name" value="PurM C-terminal domain-like"/>
    <property type="match status" value="1"/>
</dbReference>
<dbReference type="CDD" id="cd06061">
    <property type="entry name" value="PurM-like1"/>
    <property type="match status" value="1"/>
</dbReference>
<dbReference type="InterPro" id="IPR036676">
    <property type="entry name" value="PurM-like_C_sf"/>
</dbReference>
<feature type="non-terminal residue" evidence="4">
    <location>
        <position position="322"/>
    </location>
</feature>
<dbReference type="InterPro" id="IPR011854">
    <property type="entry name" value="HypE"/>
</dbReference>
<evidence type="ECO:0000259" key="2">
    <source>
        <dbReference type="Pfam" id="PF00586"/>
    </source>
</evidence>
<feature type="domain" description="PurM-like C-terminal" evidence="3">
    <location>
        <begin position="150"/>
        <end position="302"/>
    </location>
</feature>
<organism evidence="4 5">
    <name type="scientific">Candidatus Segetimicrobium genomatis</name>
    <dbReference type="NCBI Taxonomy" id="2569760"/>
    <lineage>
        <taxon>Bacteria</taxon>
        <taxon>Bacillati</taxon>
        <taxon>Candidatus Sysuimicrobiota</taxon>
        <taxon>Candidatus Sysuimicrobiia</taxon>
        <taxon>Candidatus Sysuimicrobiales</taxon>
        <taxon>Candidatus Segetimicrobiaceae</taxon>
        <taxon>Candidatus Segetimicrobium</taxon>
    </lineage>
</organism>
<reference evidence="4 5" key="1">
    <citation type="journal article" date="2019" name="Nat. Microbiol.">
        <title>Mediterranean grassland soil C-N compound turnover is dependent on rainfall and depth, and is mediated by genomically divergent microorganisms.</title>
        <authorList>
            <person name="Diamond S."/>
            <person name="Andeer P.F."/>
            <person name="Li Z."/>
            <person name="Crits-Christoph A."/>
            <person name="Burstein D."/>
            <person name="Anantharaman K."/>
            <person name="Lane K.R."/>
            <person name="Thomas B.C."/>
            <person name="Pan C."/>
            <person name="Northen T.R."/>
            <person name="Banfield J.F."/>
        </authorList>
    </citation>
    <scope>NUCLEOTIDE SEQUENCE [LARGE SCALE GENOMIC DNA]</scope>
    <source>
        <strain evidence="4">NP_2</strain>
    </source>
</reference>
<comment type="caution">
    <text evidence="4">The sequence shown here is derived from an EMBL/GenBank/DDBJ whole genome shotgun (WGS) entry which is preliminary data.</text>
</comment>
<dbReference type="Pfam" id="PF00586">
    <property type="entry name" value="AIRS"/>
    <property type="match status" value="1"/>
</dbReference>